<organism evidence="1 2">
    <name type="scientific">Dreissena polymorpha</name>
    <name type="common">Zebra mussel</name>
    <name type="synonym">Mytilus polymorpha</name>
    <dbReference type="NCBI Taxonomy" id="45954"/>
    <lineage>
        <taxon>Eukaryota</taxon>
        <taxon>Metazoa</taxon>
        <taxon>Spiralia</taxon>
        <taxon>Lophotrochozoa</taxon>
        <taxon>Mollusca</taxon>
        <taxon>Bivalvia</taxon>
        <taxon>Autobranchia</taxon>
        <taxon>Heteroconchia</taxon>
        <taxon>Euheterodonta</taxon>
        <taxon>Imparidentia</taxon>
        <taxon>Neoheterodontei</taxon>
        <taxon>Myida</taxon>
        <taxon>Dreissenoidea</taxon>
        <taxon>Dreissenidae</taxon>
        <taxon>Dreissena</taxon>
    </lineage>
</organism>
<gene>
    <name evidence="1" type="ORF">DPMN_107662</name>
</gene>
<keyword evidence="2" id="KW-1185">Reference proteome</keyword>
<reference evidence="1" key="2">
    <citation type="submission" date="2020-11" db="EMBL/GenBank/DDBJ databases">
        <authorList>
            <person name="McCartney M.A."/>
            <person name="Auch B."/>
            <person name="Kono T."/>
            <person name="Mallez S."/>
            <person name="Becker A."/>
            <person name="Gohl D.M."/>
            <person name="Silverstein K.A.T."/>
            <person name="Koren S."/>
            <person name="Bechman K.B."/>
            <person name="Herman A."/>
            <person name="Abrahante J.E."/>
            <person name="Garbe J."/>
        </authorList>
    </citation>
    <scope>NUCLEOTIDE SEQUENCE</scope>
    <source>
        <strain evidence="1">Duluth1</strain>
        <tissue evidence="1">Whole animal</tissue>
    </source>
</reference>
<comment type="caution">
    <text evidence="1">The sequence shown here is derived from an EMBL/GenBank/DDBJ whole genome shotgun (WGS) entry which is preliminary data.</text>
</comment>
<name>A0A9D4K7E9_DREPO</name>
<evidence type="ECO:0000313" key="1">
    <source>
        <dbReference type="EMBL" id="KAH3834339.1"/>
    </source>
</evidence>
<reference evidence="1" key="1">
    <citation type="journal article" date="2019" name="bioRxiv">
        <title>The Genome of the Zebra Mussel, Dreissena polymorpha: A Resource for Invasive Species Research.</title>
        <authorList>
            <person name="McCartney M.A."/>
            <person name="Auch B."/>
            <person name="Kono T."/>
            <person name="Mallez S."/>
            <person name="Zhang Y."/>
            <person name="Obille A."/>
            <person name="Becker A."/>
            <person name="Abrahante J.E."/>
            <person name="Garbe J."/>
            <person name="Badalamenti J.P."/>
            <person name="Herman A."/>
            <person name="Mangelson H."/>
            <person name="Liachko I."/>
            <person name="Sullivan S."/>
            <person name="Sone E.D."/>
            <person name="Koren S."/>
            <person name="Silverstein K.A.T."/>
            <person name="Beckman K.B."/>
            <person name="Gohl D.M."/>
        </authorList>
    </citation>
    <scope>NUCLEOTIDE SEQUENCE</scope>
    <source>
        <strain evidence="1">Duluth1</strain>
        <tissue evidence="1">Whole animal</tissue>
    </source>
</reference>
<proteinExistence type="predicted"/>
<dbReference type="EMBL" id="JAIWYP010000004">
    <property type="protein sequence ID" value="KAH3834339.1"/>
    <property type="molecule type" value="Genomic_DNA"/>
</dbReference>
<accession>A0A9D4K7E9</accession>
<protein>
    <submittedName>
        <fullName evidence="1">Uncharacterized protein</fullName>
    </submittedName>
</protein>
<dbReference type="Proteomes" id="UP000828390">
    <property type="component" value="Unassembled WGS sequence"/>
</dbReference>
<evidence type="ECO:0000313" key="2">
    <source>
        <dbReference type="Proteomes" id="UP000828390"/>
    </source>
</evidence>
<sequence>MSASSSMAVAIIQRNILSLAQSLSEDRDIKDDINVLLNSAETRFQEFIYLMEKTCTDVGIQVELLIQLSSTQDVNVKQMVTRVDGMRINVEESLKDFKNIETKTVELLIKCRQRLDEKESNGKKVNEM</sequence>
<dbReference type="AlphaFoldDB" id="A0A9D4K7E9"/>